<dbReference type="Pfam" id="PF09334">
    <property type="entry name" value="tRNA-synt_1g"/>
    <property type="match status" value="1"/>
</dbReference>
<protein>
    <recommendedName>
        <fullName evidence="8">Leucine--tRNA ligase</fullName>
        <ecNumber evidence="8">6.1.1.4</ecNumber>
    </recommendedName>
    <alternativeName>
        <fullName evidence="8">Leucyl-tRNA synthetase</fullName>
        <shortName evidence="8">LeuRS</shortName>
    </alternativeName>
</protein>
<dbReference type="InterPro" id="IPR015413">
    <property type="entry name" value="Methionyl/Leucyl_tRNA_Synth"/>
</dbReference>
<feature type="region of interest" description="Disordered" evidence="10">
    <location>
        <begin position="558"/>
        <end position="579"/>
    </location>
</feature>
<evidence type="ECO:0000313" key="15">
    <source>
        <dbReference type="Proteomes" id="UP001501570"/>
    </source>
</evidence>
<dbReference type="Gene3D" id="1.10.730.10">
    <property type="entry name" value="Isoleucyl-tRNA Synthetase, Domain 1"/>
    <property type="match status" value="2"/>
</dbReference>
<feature type="short sequence motif" description="'KMSKS' region" evidence="8">
    <location>
        <begin position="727"/>
        <end position="731"/>
    </location>
</feature>
<dbReference type="SUPFAM" id="SSF50677">
    <property type="entry name" value="ValRS/IleRS/LeuRS editing domain"/>
    <property type="match status" value="1"/>
</dbReference>
<evidence type="ECO:0000256" key="4">
    <source>
        <dbReference type="ARBA" id="ARBA00022840"/>
    </source>
</evidence>
<evidence type="ECO:0000256" key="6">
    <source>
        <dbReference type="ARBA" id="ARBA00023146"/>
    </source>
</evidence>
<comment type="caution">
    <text evidence="14">The sequence shown here is derived from an EMBL/GenBank/DDBJ whole genome shotgun (WGS) entry which is preliminary data.</text>
</comment>
<evidence type="ECO:0000256" key="3">
    <source>
        <dbReference type="ARBA" id="ARBA00022741"/>
    </source>
</evidence>
<dbReference type="InterPro" id="IPR025709">
    <property type="entry name" value="Leu_tRNA-synth_edit"/>
</dbReference>
<feature type="domain" description="Methionyl/Valyl/Leucyl/Isoleucyl-tRNA synthetase anticodon-binding" evidence="11">
    <location>
        <begin position="805"/>
        <end position="921"/>
    </location>
</feature>
<comment type="caution">
    <text evidence="8">Lacks conserved residue(s) required for the propagation of feature annotation.</text>
</comment>
<reference evidence="15" key="1">
    <citation type="journal article" date="2019" name="Int. J. Syst. Evol. Microbiol.">
        <title>The Global Catalogue of Microorganisms (GCM) 10K type strain sequencing project: providing services to taxonomists for standard genome sequencing and annotation.</title>
        <authorList>
            <consortium name="The Broad Institute Genomics Platform"/>
            <consortium name="The Broad Institute Genome Sequencing Center for Infectious Disease"/>
            <person name="Wu L."/>
            <person name="Ma J."/>
        </authorList>
    </citation>
    <scope>NUCLEOTIDE SEQUENCE [LARGE SCALE GENOMIC DNA]</scope>
    <source>
        <strain evidence="15">JCM 18304</strain>
    </source>
</reference>
<dbReference type="InterPro" id="IPR014729">
    <property type="entry name" value="Rossmann-like_a/b/a_fold"/>
</dbReference>
<evidence type="ECO:0000256" key="1">
    <source>
        <dbReference type="ARBA" id="ARBA00005594"/>
    </source>
</evidence>
<feature type="domain" description="Leucyl-tRNA synthetase editing" evidence="13">
    <location>
        <begin position="302"/>
        <end position="500"/>
    </location>
</feature>
<dbReference type="HAMAP" id="MF_00049_B">
    <property type="entry name" value="Leu_tRNA_synth_B"/>
    <property type="match status" value="1"/>
</dbReference>
<dbReference type="Gene3D" id="3.40.50.620">
    <property type="entry name" value="HUPs"/>
    <property type="match status" value="3"/>
</dbReference>
<evidence type="ECO:0000256" key="5">
    <source>
        <dbReference type="ARBA" id="ARBA00022917"/>
    </source>
</evidence>
<dbReference type="InterPro" id="IPR009080">
    <property type="entry name" value="tRNAsynth_Ia_anticodon-bd"/>
</dbReference>
<dbReference type="PRINTS" id="PR00985">
    <property type="entry name" value="TRNASYNTHLEU"/>
</dbReference>
<dbReference type="Proteomes" id="UP001501570">
    <property type="component" value="Unassembled WGS sequence"/>
</dbReference>
<dbReference type="SUPFAM" id="SSF52374">
    <property type="entry name" value="Nucleotidylyl transferase"/>
    <property type="match status" value="1"/>
</dbReference>
<keyword evidence="5 8" id="KW-0648">Protein biosynthesis</keyword>
<dbReference type="GO" id="GO:0016874">
    <property type="term" value="F:ligase activity"/>
    <property type="evidence" value="ECO:0007669"/>
    <property type="project" value="UniProtKB-KW"/>
</dbReference>
<dbReference type="Pfam" id="PF13603">
    <property type="entry name" value="tRNA-synt_1_2"/>
    <property type="match status" value="1"/>
</dbReference>
<evidence type="ECO:0000259" key="11">
    <source>
        <dbReference type="Pfam" id="PF08264"/>
    </source>
</evidence>
<keyword evidence="8" id="KW-0963">Cytoplasm</keyword>
<evidence type="ECO:0000256" key="7">
    <source>
        <dbReference type="ARBA" id="ARBA00047469"/>
    </source>
</evidence>
<comment type="subcellular location">
    <subcellularLocation>
        <location evidence="8">Cytoplasm</location>
    </subcellularLocation>
</comment>
<dbReference type="EC" id="6.1.1.4" evidence="8"/>
<comment type="catalytic activity">
    <reaction evidence="7 8">
        <text>tRNA(Leu) + L-leucine + ATP = L-leucyl-tRNA(Leu) + AMP + diphosphate</text>
        <dbReference type="Rhea" id="RHEA:11688"/>
        <dbReference type="Rhea" id="RHEA-COMP:9613"/>
        <dbReference type="Rhea" id="RHEA-COMP:9622"/>
        <dbReference type="ChEBI" id="CHEBI:30616"/>
        <dbReference type="ChEBI" id="CHEBI:33019"/>
        <dbReference type="ChEBI" id="CHEBI:57427"/>
        <dbReference type="ChEBI" id="CHEBI:78442"/>
        <dbReference type="ChEBI" id="CHEBI:78494"/>
        <dbReference type="ChEBI" id="CHEBI:456215"/>
        <dbReference type="EC" id="6.1.1.4"/>
    </reaction>
</comment>
<dbReference type="CDD" id="cd07958">
    <property type="entry name" value="Anticodon_Ia_Leu_BEm"/>
    <property type="match status" value="1"/>
</dbReference>
<keyword evidence="3 8" id="KW-0547">Nucleotide-binding</keyword>
<dbReference type="PANTHER" id="PTHR43740">
    <property type="entry name" value="LEUCYL-TRNA SYNTHETASE"/>
    <property type="match status" value="1"/>
</dbReference>
<dbReference type="PANTHER" id="PTHR43740:SF2">
    <property type="entry name" value="LEUCINE--TRNA LIGASE, MITOCHONDRIAL"/>
    <property type="match status" value="1"/>
</dbReference>
<feature type="domain" description="Methionyl/Leucyl tRNA synthetase" evidence="12">
    <location>
        <begin position="65"/>
        <end position="172"/>
    </location>
</feature>
<dbReference type="InterPro" id="IPR013155">
    <property type="entry name" value="M/V/L/I-tRNA-synth_anticd-bd"/>
</dbReference>
<evidence type="ECO:0000256" key="9">
    <source>
        <dbReference type="RuleBase" id="RU363039"/>
    </source>
</evidence>
<evidence type="ECO:0000256" key="8">
    <source>
        <dbReference type="HAMAP-Rule" id="MF_00049"/>
    </source>
</evidence>
<evidence type="ECO:0000256" key="2">
    <source>
        <dbReference type="ARBA" id="ARBA00022598"/>
    </source>
</evidence>
<evidence type="ECO:0000256" key="10">
    <source>
        <dbReference type="SAM" id="MobiDB-lite"/>
    </source>
</evidence>
<organism evidence="14 15">
    <name type="scientific">Rugosimonospora acidiphila</name>
    <dbReference type="NCBI Taxonomy" id="556531"/>
    <lineage>
        <taxon>Bacteria</taxon>
        <taxon>Bacillati</taxon>
        <taxon>Actinomycetota</taxon>
        <taxon>Actinomycetes</taxon>
        <taxon>Micromonosporales</taxon>
        <taxon>Micromonosporaceae</taxon>
        <taxon>Rugosimonospora</taxon>
    </lineage>
</organism>
<evidence type="ECO:0000259" key="12">
    <source>
        <dbReference type="Pfam" id="PF09334"/>
    </source>
</evidence>
<sequence>MTEVATEATAAATEIPPFRYTAALAGRIEARWQDYWEEHGTFHAPNPVGPLADAQHPRAGAPKLYIADMFPYPSGSGLHVGHPLGYISTDCYCRYQRMIGRNVLHPMGFDAFGLPAEQYAVQTGTHPRTTTEANVERYRSQLRQLGLGYDDRRSVATTDVSFYRWTQWIFLQIFNSWYDPEAGGGAGKARPIAELIAAFESGQRPTPDGRDWSALTDVERRAIIDGHRLAYVSEAPVNWCPGLGTVLANEEVTADGRSDRGNFPVFKRNLKQWMMRITAYGDRLLADLDSLDWPEPIKLMQRNWIGRSTGAHIEFPTSAGPVRVFTTRPDTVFGATYLVLAPEHQLVEELAPNDWPADTKPAWTGGRDTPGQAISAYRGYSAAKTDAERIADAREKTGVFTGAYATNPVNGAQIPVFIADYVLGGYGTGAIMAVPGQDERDWEFAEVFDLPIVRTVQPSEGFDGKAYTGDGPAINSTSPQGFSLDGLGVVDGKKAIIEWLEANGHGAGAITYRLRDWLFSRQRYWGEPFPIVYDETGLPIAVPEEMLPIALPEVADFSPKTYDPDDPNTEPETPLSRERGWVEVELDLGDGPKRYTRETNVMPQWAGSCWYELRYLDPNNDQAFVDPANERYWMGPAEGGSGGVDLYVGGAEHAVLHLLYARFWHKVLFDLGHVASSEPFHRLINQGYIQAYAYTDERGRYVPAEEVVERDGEYYWNDAPVRREYGKMGKSLRNVVTPDDMCERYGADTFRVYEMSMGPLEVSRPWETRAVVGAQRFLQRVWRALVDEQTGETRVVDRPADEETRRLLHRIIDGVRSDMEGLRFNTAVAKLIELTNRITSINADGTPLEVADPLVRMVAPIAPHVAEELWQRLGHDGTIAYVDFPEADPALLRVESVTYPVQVNGKVRGRVEVDAGAEEEAVRQAALEAVAEVLAGRDPRKVIVVPGRMISVVV</sequence>
<keyword evidence="6 8" id="KW-0030">Aminoacyl-tRNA synthetase</keyword>
<evidence type="ECO:0000259" key="13">
    <source>
        <dbReference type="Pfam" id="PF13603"/>
    </source>
</evidence>
<proteinExistence type="inferred from homology"/>
<feature type="binding site" evidence="8">
    <location>
        <position position="730"/>
    </location>
    <ligand>
        <name>ATP</name>
        <dbReference type="ChEBI" id="CHEBI:30616"/>
    </ligand>
</feature>
<dbReference type="Gene3D" id="3.90.740.10">
    <property type="entry name" value="Valyl/Leucyl/Isoleucyl-tRNA synthetase, editing domain"/>
    <property type="match status" value="1"/>
</dbReference>
<keyword evidence="15" id="KW-1185">Reference proteome</keyword>
<dbReference type="InterPro" id="IPR009008">
    <property type="entry name" value="Val/Leu/Ile-tRNA-synth_edit"/>
</dbReference>
<name>A0ABP9SLM2_9ACTN</name>
<keyword evidence="2 8" id="KW-0436">Ligase</keyword>
<comment type="similarity">
    <text evidence="1 8 9">Belongs to the class-I aminoacyl-tRNA synthetase family.</text>
</comment>
<dbReference type="NCBIfam" id="TIGR00396">
    <property type="entry name" value="leuS_bact"/>
    <property type="match status" value="1"/>
</dbReference>
<dbReference type="EMBL" id="BAABJQ010000027">
    <property type="protein sequence ID" value="GAA5196843.1"/>
    <property type="molecule type" value="Genomic_DNA"/>
</dbReference>
<dbReference type="InterPro" id="IPR002302">
    <property type="entry name" value="Leu-tRNA-ligase"/>
</dbReference>
<keyword evidence="4 8" id="KW-0067">ATP-binding</keyword>
<evidence type="ECO:0000313" key="14">
    <source>
        <dbReference type="EMBL" id="GAA5196843.1"/>
    </source>
</evidence>
<dbReference type="Pfam" id="PF08264">
    <property type="entry name" value="Anticodon_1"/>
    <property type="match status" value="1"/>
</dbReference>
<gene>
    <name evidence="8 14" type="primary">leuS</name>
    <name evidence="14" type="ORF">GCM10023322_66740</name>
</gene>
<dbReference type="SUPFAM" id="SSF47323">
    <property type="entry name" value="Anticodon-binding domain of a subclass of class I aminoacyl-tRNA synthetases"/>
    <property type="match status" value="1"/>
</dbReference>
<accession>A0ABP9SLM2</accession>
<dbReference type="RefSeq" id="WP_345636422.1">
    <property type="nucleotide sequence ID" value="NZ_BAABJQ010000027.1"/>
</dbReference>